<proteinExistence type="predicted"/>
<dbReference type="PANTHER" id="PTHR13503">
    <property type="entry name" value="NEGATIVE ELONGATION FACTOR COMPLEX MEMBER B"/>
    <property type="match status" value="1"/>
</dbReference>
<evidence type="ECO:0000313" key="2">
    <source>
        <dbReference type="Proteomes" id="UP000054047"/>
    </source>
</evidence>
<dbReference type="Proteomes" id="UP000054047">
    <property type="component" value="Unassembled WGS sequence"/>
</dbReference>
<gene>
    <name evidence="1" type="ORF">ANCDUO_20175</name>
</gene>
<dbReference type="InterPro" id="IPR010405">
    <property type="entry name" value="COBRA1"/>
</dbReference>
<dbReference type="Pfam" id="PF06209">
    <property type="entry name" value="COBRA1"/>
    <property type="match status" value="1"/>
</dbReference>
<protein>
    <submittedName>
        <fullName evidence="1">Uncharacterized protein</fullName>
    </submittedName>
</protein>
<evidence type="ECO:0000313" key="1">
    <source>
        <dbReference type="EMBL" id="KIH49749.1"/>
    </source>
</evidence>
<dbReference type="EMBL" id="KN752113">
    <property type="protein sequence ID" value="KIH49749.1"/>
    <property type="molecule type" value="Genomic_DNA"/>
</dbReference>
<name>A0A0C2FSU5_9BILA</name>
<dbReference type="GO" id="GO:0032021">
    <property type="term" value="C:NELF complex"/>
    <property type="evidence" value="ECO:0007669"/>
    <property type="project" value="TreeGrafter"/>
</dbReference>
<keyword evidence="2" id="KW-1185">Reference proteome</keyword>
<sequence>SVVDLAMIAGDVHVTHFFCSLAVKKLRDSAGAHLPRDMPSVVVMMRVLSYGCAAKDLVSKKIQPAEVLDSVFINRFLPEFQTLMVEDCTRAEMLRNKKDLGEELDVSNLLTKPSDQLITFLKASRLAALLWYHCCLDMLPSKKRIGDLRGLARYMEVLPLLRDNIICSGVWCHLIFHRLIHSNQYEAALADPAIYAAVIDQLLLKNLL</sequence>
<dbReference type="OrthoDB" id="5548359at2759"/>
<feature type="non-terminal residue" evidence="1">
    <location>
        <position position="1"/>
    </location>
</feature>
<reference evidence="1 2" key="1">
    <citation type="submission" date="2013-12" db="EMBL/GenBank/DDBJ databases">
        <title>Draft genome of the parsitic nematode Ancylostoma duodenale.</title>
        <authorList>
            <person name="Mitreva M."/>
        </authorList>
    </citation>
    <scope>NUCLEOTIDE SEQUENCE [LARGE SCALE GENOMIC DNA]</scope>
    <source>
        <strain evidence="1 2">Zhejiang</strain>
    </source>
</reference>
<dbReference type="AlphaFoldDB" id="A0A0C2FSU5"/>
<dbReference type="PANTHER" id="PTHR13503:SF3">
    <property type="entry name" value="NEGATIVE ELONGATION FACTOR B"/>
    <property type="match status" value="1"/>
</dbReference>
<accession>A0A0C2FSU5</accession>
<dbReference type="GO" id="GO:0034244">
    <property type="term" value="P:negative regulation of transcription elongation by RNA polymerase II"/>
    <property type="evidence" value="ECO:0007669"/>
    <property type="project" value="TreeGrafter"/>
</dbReference>
<feature type="non-terminal residue" evidence="1">
    <location>
        <position position="208"/>
    </location>
</feature>
<organism evidence="1 2">
    <name type="scientific">Ancylostoma duodenale</name>
    <dbReference type="NCBI Taxonomy" id="51022"/>
    <lineage>
        <taxon>Eukaryota</taxon>
        <taxon>Metazoa</taxon>
        <taxon>Ecdysozoa</taxon>
        <taxon>Nematoda</taxon>
        <taxon>Chromadorea</taxon>
        <taxon>Rhabditida</taxon>
        <taxon>Rhabditina</taxon>
        <taxon>Rhabditomorpha</taxon>
        <taxon>Strongyloidea</taxon>
        <taxon>Ancylostomatidae</taxon>
        <taxon>Ancylostomatinae</taxon>
        <taxon>Ancylostoma</taxon>
    </lineage>
</organism>